<dbReference type="PANTHER" id="PTHR30231">
    <property type="entry name" value="DNA POLYMERASE III SUBUNIT EPSILON"/>
    <property type="match status" value="1"/>
</dbReference>
<dbReference type="Pfam" id="PF13307">
    <property type="entry name" value="Helicase_C_2"/>
    <property type="match status" value="1"/>
</dbReference>
<gene>
    <name evidence="7" type="primary">dinG_2</name>
    <name evidence="7" type="ORF">JEOPIN946_01058</name>
</gene>
<accession>A0A6V7RDZ5</accession>
<dbReference type="SUPFAM" id="SSF52540">
    <property type="entry name" value="P-loop containing nucleoside triphosphate hydrolases"/>
    <property type="match status" value="1"/>
</dbReference>
<dbReference type="PANTHER" id="PTHR30231:SF41">
    <property type="entry name" value="DNA POLYMERASE III SUBUNIT EPSILON"/>
    <property type="match status" value="1"/>
</dbReference>
<evidence type="ECO:0000259" key="6">
    <source>
        <dbReference type="PROSITE" id="PS51193"/>
    </source>
</evidence>
<dbReference type="CDD" id="cd06127">
    <property type="entry name" value="DEDDh"/>
    <property type="match status" value="1"/>
</dbReference>
<dbReference type="Proteomes" id="UP000588186">
    <property type="component" value="Unassembled WGS sequence"/>
</dbReference>
<dbReference type="GO" id="GO:0004386">
    <property type="term" value="F:helicase activity"/>
    <property type="evidence" value="ECO:0007669"/>
    <property type="project" value="InterPro"/>
</dbReference>
<keyword evidence="2" id="KW-0547">Nucleotide-binding</keyword>
<keyword evidence="8" id="KW-1185">Reference proteome</keyword>
<evidence type="ECO:0000256" key="1">
    <source>
        <dbReference type="ARBA" id="ARBA00022722"/>
    </source>
</evidence>
<keyword evidence="1" id="KW-0540">Nuclease</keyword>
<dbReference type="GO" id="GO:0003677">
    <property type="term" value="F:DNA binding"/>
    <property type="evidence" value="ECO:0007669"/>
    <property type="project" value="InterPro"/>
</dbReference>
<dbReference type="InterPro" id="IPR012337">
    <property type="entry name" value="RNaseH-like_sf"/>
</dbReference>
<keyword evidence="3 7" id="KW-0378">Hydrolase</keyword>
<feature type="domain" description="Helicase ATP-binding" evidence="6">
    <location>
        <begin position="238"/>
        <end position="488"/>
    </location>
</feature>
<organism evidence="7 8">
    <name type="scientific">Phocicoccus pinnipedialis</name>
    <dbReference type="NCBI Taxonomy" id="110845"/>
    <lineage>
        <taxon>Bacteria</taxon>
        <taxon>Bacillati</taxon>
        <taxon>Bacillota</taxon>
        <taxon>Bacilli</taxon>
        <taxon>Bacillales</taxon>
        <taxon>Salinicoccaceae</taxon>
        <taxon>Phocicoccus</taxon>
    </lineage>
</organism>
<dbReference type="GO" id="GO:0016818">
    <property type="term" value="F:hydrolase activity, acting on acid anhydrides, in phosphorus-containing anhydrides"/>
    <property type="evidence" value="ECO:0007669"/>
    <property type="project" value="InterPro"/>
</dbReference>
<dbReference type="GO" id="GO:0045004">
    <property type="term" value="P:DNA replication proofreading"/>
    <property type="evidence" value="ECO:0007669"/>
    <property type="project" value="TreeGrafter"/>
</dbReference>
<evidence type="ECO:0000313" key="7">
    <source>
        <dbReference type="EMBL" id="CAD2075587.1"/>
    </source>
</evidence>
<dbReference type="FunFam" id="3.30.420.10:FF:000045">
    <property type="entry name" value="3'-5' exonuclease DinG"/>
    <property type="match status" value="1"/>
</dbReference>
<keyword evidence="5" id="KW-0067">ATP-binding</keyword>
<dbReference type="GO" id="GO:0005524">
    <property type="term" value="F:ATP binding"/>
    <property type="evidence" value="ECO:0007669"/>
    <property type="project" value="UniProtKB-KW"/>
</dbReference>
<dbReference type="Pfam" id="PF00929">
    <property type="entry name" value="RNase_T"/>
    <property type="match status" value="1"/>
</dbReference>
<dbReference type="InterPro" id="IPR006054">
    <property type="entry name" value="DnaQ"/>
</dbReference>
<proteinExistence type="predicted"/>
<dbReference type="AlphaFoldDB" id="A0A6V7RDZ5"/>
<dbReference type="SMART" id="SM00479">
    <property type="entry name" value="EXOIII"/>
    <property type="match status" value="1"/>
</dbReference>
<name>A0A6V7RDZ5_9BACL</name>
<dbReference type="PROSITE" id="PS51193">
    <property type="entry name" value="HELICASE_ATP_BIND_2"/>
    <property type="match status" value="1"/>
</dbReference>
<dbReference type="GO" id="GO:0003887">
    <property type="term" value="F:DNA-directed DNA polymerase activity"/>
    <property type="evidence" value="ECO:0007669"/>
    <property type="project" value="InterPro"/>
</dbReference>
<evidence type="ECO:0000256" key="5">
    <source>
        <dbReference type="ARBA" id="ARBA00022840"/>
    </source>
</evidence>
<evidence type="ECO:0000313" key="8">
    <source>
        <dbReference type="Proteomes" id="UP000588186"/>
    </source>
</evidence>
<dbReference type="GO" id="GO:0005829">
    <property type="term" value="C:cytosol"/>
    <property type="evidence" value="ECO:0007669"/>
    <property type="project" value="TreeGrafter"/>
</dbReference>
<dbReference type="Gene3D" id="3.40.50.300">
    <property type="entry name" value="P-loop containing nucleotide triphosphate hydrolases"/>
    <property type="match status" value="2"/>
</dbReference>
<dbReference type="SUPFAM" id="SSF53098">
    <property type="entry name" value="Ribonuclease H-like"/>
    <property type="match status" value="1"/>
</dbReference>
<dbReference type="RefSeq" id="WP_186077507.1">
    <property type="nucleotide sequence ID" value="NZ_CAJEWB010000010.1"/>
</dbReference>
<dbReference type="InterPro" id="IPR006555">
    <property type="entry name" value="ATP-dep_Helicase_C"/>
</dbReference>
<evidence type="ECO:0000256" key="4">
    <source>
        <dbReference type="ARBA" id="ARBA00022839"/>
    </source>
</evidence>
<keyword evidence="4 7" id="KW-0269">Exonuclease</keyword>
<evidence type="ECO:0000256" key="2">
    <source>
        <dbReference type="ARBA" id="ARBA00022741"/>
    </source>
</evidence>
<sequence length="836" mass="97506">MLNQRYAVIDLETSGNNFNTDKILEFGVVFVENGEIVDEYSTFFCDTDYISPFISELTDITIDMIKNAPTFKSKAREIYEMIKDCTFVAHNVSFDLTFLRNAFKNEGIDYTPIQKLDTVTLSKIIYPMERTYQLAPLTESLGIELIRAHRALDDAKATAHLLLCIFSQLSNINRHTQIRMYKIAKYLDDDIASLLFSSISSTSEISNDELIRIDDILVRKLDVYKEDTYNFKIESLYQAFLTYKNFKHRDEQLELIYIIYDALKNNKKAAIEAYTGLGKSEAMLIASIVYSDETGNQVLISTSKKLLQNQLFFNSVQDLLKSSNIENYNISMLKGKGNYVDLEAVNTLMKLGNDNQEIMMLKLKLLVWLEETLSGDLSEIDLRGPERMYYISALNQNSTSNDYFYQESLKRAKNSNIVITNHYYLFNCLEAIPTAHIVVDEAHQLKSALETSLKETFKYPDLKFLMSQIGLDKKDQLLTDYLKHNESQNGHYFDTIISEISECIDIIYQAFNNHDIELAKKYINTSIEKVNMFINMLFGTKEFQNLFNYLHNYKIKLSKILHAINKNAFEIKRAKNHTKTEFIVLKDSKDALYKKAQQIDSQVLISGTLEVKGEFKHLEKWFGESSFEEHIIRSESLFKYVELFIPNDISNYKNEDNFMLDLIDYMTLLLESKNQKAVILFTNYEQLNETYEMMMDTGLFNDIPVLKQTPKIPPDKLLIQYNQLNRCLLLATSSFTEGVNIENTDEKIMFLTKLPFPVPEKDNFKNFYRKDLPEAVFIFRQILGRLKRTDRDKGKLILFDERLLTKNYSNAFLKYFEKDNITYQDRYSFNDWLSDL</sequence>
<dbReference type="EMBL" id="CAJEWB010000010">
    <property type="protein sequence ID" value="CAD2075587.1"/>
    <property type="molecule type" value="Genomic_DNA"/>
</dbReference>
<dbReference type="InterPro" id="IPR036397">
    <property type="entry name" value="RNaseH_sf"/>
</dbReference>
<dbReference type="InterPro" id="IPR027417">
    <property type="entry name" value="P-loop_NTPase"/>
</dbReference>
<evidence type="ECO:0000256" key="3">
    <source>
        <dbReference type="ARBA" id="ARBA00022801"/>
    </source>
</evidence>
<dbReference type="EC" id="3.1.-.-" evidence="7"/>
<comment type="caution">
    <text evidence="7">The sequence shown here is derived from an EMBL/GenBank/DDBJ whole genome shotgun (WGS) entry which is preliminary data.</text>
</comment>
<dbReference type="GO" id="GO:0008408">
    <property type="term" value="F:3'-5' exonuclease activity"/>
    <property type="evidence" value="ECO:0007669"/>
    <property type="project" value="TreeGrafter"/>
</dbReference>
<dbReference type="InterPro" id="IPR013520">
    <property type="entry name" value="Ribonucl_H"/>
</dbReference>
<dbReference type="InterPro" id="IPR014013">
    <property type="entry name" value="Helic_SF1/SF2_ATP-bd_DinG/Rad3"/>
</dbReference>
<dbReference type="Gene3D" id="3.30.420.10">
    <property type="entry name" value="Ribonuclease H-like superfamily/Ribonuclease H"/>
    <property type="match status" value="1"/>
</dbReference>
<protein>
    <submittedName>
        <fullName evidence="7">3'-5' exonuclease DinG</fullName>
        <ecNumber evidence="7">3.1.-.-</ecNumber>
    </submittedName>
</protein>
<dbReference type="NCBIfam" id="TIGR00573">
    <property type="entry name" value="dnaq"/>
    <property type="match status" value="1"/>
</dbReference>
<reference evidence="7 8" key="1">
    <citation type="submission" date="2020-07" db="EMBL/GenBank/DDBJ databases">
        <authorList>
            <person name="Criscuolo A."/>
        </authorList>
    </citation>
    <scope>NUCLEOTIDE SEQUENCE [LARGE SCALE GENOMIC DNA]</scope>
    <source>
        <strain evidence="7">CIP107946</strain>
    </source>
</reference>
<dbReference type="SMART" id="SM00491">
    <property type="entry name" value="HELICc2"/>
    <property type="match status" value="1"/>
</dbReference>